<name>A0A8H8A1E3_9FUNG</name>
<sequence length="284" mass="29593">PAPCAPEKHERNRARSAPSSATPLPRFPGPDLALLAVIHGQALEKQSPEPGPGASAEGVEHEESLEAGAVVCELPDAVEDQVDDLLADGVVAAGVVVCRVFLARDQLLRVEELAVGAGADLVDDGGLEVDEHRARHVLAGARLGKEGVEGVVSSADSFVGRHLAVGLDPMLCGGADAGETNRFDATAGRGGSTKTGGIQKNQNKNKPKKKRKIGRAFRPVSPLLPRQASATREKEKGPELTEAVQLPAGVTDLDTGLSDVDGDALTHFWITMLDGREGGKVGVR</sequence>
<dbReference type="AlphaFoldDB" id="A0A8H8A1E3"/>
<evidence type="ECO:0000256" key="1">
    <source>
        <dbReference type="SAM" id="MobiDB-lite"/>
    </source>
</evidence>
<organism evidence="2 3">
    <name type="scientific">Olpidium bornovanus</name>
    <dbReference type="NCBI Taxonomy" id="278681"/>
    <lineage>
        <taxon>Eukaryota</taxon>
        <taxon>Fungi</taxon>
        <taxon>Fungi incertae sedis</taxon>
        <taxon>Olpidiomycota</taxon>
        <taxon>Olpidiomycotina</taxon>
        <taxon>Olpidiomycetes</taxon>
        <taxon>Olpidiales</taxon>
        <taxon>Olpidiaceae</taxon>
        <taxon>Olpidium</taxon>
    </lineage>
</organism>
<evidence type="ECO:0000313" key="3">
    <source>
        <dbReference type="Proteomes" id="UP000673691"/>
    </source>
</evidence>
<proteinExistence type="predicted"/>
<gene>
    <name evidence="2" type="ORF">BJ554DRAFT_782</name>
</gene>
<dbReference type="OrthoDB" id="69641at2759"/>
<feature type="compositionally biased region" description="Basic and acidic residues" evidence="1">
    <location>
        <begin position="1"/>
        <end position="10"/>
    </location>
</feature>
<reference evidence="2 3" key="1">
    <citation type="journal article" name="Sci. Rep.">
        <title>Genome-scale phylogenetic analyses confirm Olpidium as the closest living zoosporic fungus to the non-flagellated, terrestrial fungi.</title>
        <authorList>
            <person name="Chang Y."/>
            <person name="Rochon D."/>
            <person name="Sekimoto S."/>
            <person name="Wang Y."/>
            <person name="Chovatia M."/>
            <person name="Sandor L."/>
            <person name="Salamov A."/>
            <person name="Grigoriev I.V."/>
            <person name="Stajich J.E."/>
            <person name="Spatafora J.W."/>
        </authorList>
    </citation>
    <scope>NUCLEOTIDE SEQUENCE [LARGE SCALE GENOMIC DNA]</scope>
    <source>
        <strain evidence="2">S191</strain>
    </source>
</reference>
<feature type="non-terminal residue" evidence="2">
    <location>
        <position position="1"/>
    </location>
</feature>
<accession>A0A8H8A1E3</accession>
<protein>
    <submittedName>
        <fullName evidence="2">Uncharacterized protein</fullName>
    </submittedName>
</protein>
<dbReference type="Proteomes" id="UP000673691">
    <property type="component" value="Unassembled WGS sequence"/>
</dbReference>
<comment type="caution">
    <text evidence="2">The sequence shown here is derived from an EMBL/GenBank/DDBJ whole genome shotgun (WGS) entry which is preliminary data.</text>
</comment>
<keyword evidence="3" id="KW-1185">Reference proteome</keyword>
<feature type="region of interest" description="Disordered" evidence="1">
    <location>
        <begin position="184"/>
        <end position="241"/>
    </location>
</feature>
<dbReference type="EMBL" id="JAEFCI010000930">
    <property type="protein sequence ID" value="KAG5463241.1"/>
    <property type="molecule type" value="Genomic_DNA"/>
</dbReference>
<feature type="compositionally biased region" description="Basic residues" evidence="1">
    <location>
        <begin position="203"/>
        <end position="215"/>
    </location>
</feature>
<feature type="region of interest" description="Disordered" evidence="1">
    <location>
        <begin position="41"/>
        <end position="62"/>
    </location>
</feature>
<evidence type="ECO:0000313" key="2">
    <source>
        <dbReference type="EMBL" id="KAG5463241.1"/>
    </source>
</evidence>
<feature type="region of interest" description="Disordered" evidence="1">
    <location>
        <begin position="1"/>
        <end position="28"/>
    </location>
</feature>